<dbReference type="EMBL" id="VSFC01000062">
    <property type="protein sequence ID" value="TYA52450.1"/>
    <property type="molecule type" value="Genomic_DNA"/>
</dbReference>
<keyword evidence="3" id="KW-1185">Reference proteome</keyword>
<comment type="caution">
    <text evidence="2">The sequence shown here is derived from an EMBL/GenBank/DDBJ whole genome shotgun (WGS) entry which is preliminary data.</text>
</comment>
<organism evidence="2 3">
    <name type="scientific">Formosa maritima</name>
    <dbReference type="NCBI Taxonomy" id="2592046"/>
    <lineage>
        <taxon>Bacteria</taxon>
        <taxon>Pseudomonadati</taxon>
        <taxon>Bacteroidota</taxon>
        <taxon>Flavobacteriia</taxon>
        <taxon>Flavobacteriales</taxon>
        <taxon>Flavobacteriaceae</taxon>
        <taxon>Formosa</taxon>
    </lineage>
</organism>
<accession>A0A5D0G1L4</accession>
<dbReference type="OrthoDB" id="959017at2"/>
<sequence length="234" mass="27087">MRIILTVFLSLICVTAIRSQEKVTDTTKVIDPKYREDQFYLAITYNLLGDKPNNVSQTGFSSGFHLGYIRDLPLNERRNFGLGLGLGFSLNSYNHNIFIYESDAGEIEYINLSDSDINYTKNKFSTYLVEMPLEVRWRTSTIEEFRFWRIYTGFKVGYLVASSTKFKGEQGKIKNNNLKDFNDFQYGLTLSAGYNTWNFHIYYSLNPILSKDAKIGVQAIDMYAIKFGLIFYIL</sequence>
<protein>
    <submittedName>
        <fullName evidence="2">PorT family protein</fullName>
    </submittedName>
</protein>
<dbReference type="Pfam" id="PF13568">
    <property type="entry name" value="OMP_b-brl_2"/>
    <property type="match status" value="1"/>
</dbReference>
<evidence type="ECO:0000313" key="2">
    <source>
        <dbReference type="EMBL" id="TYA52450.1"/>
    </source>
</evidence>
<evidence type="ECO:0000313" key="3">
    <source>
        <dbReference type="Proteomes" id="UP000324550"/>
    </source>
</evidence>
<proteinExistence type="predicted"/>
<name>A0A5D0G1L4_9FLAO</name>
<feature type="domain" description="Outer membrane protein beta-barrel" evidence="1">
    <location>
        <begin position="33"/>
        <end position="209"/>
    </location>
</feature>
<reference evidence="2 3" key="1">
    <citation type="submission" date="2019-08" db="EMBL/GenBank/DDBJ databases">
        <title>Formosa sediminis sp. nov., isolated from marine sediment.</title>
        <authorList>
            <person name="Cao W.R."/>
        </authorList>
    </citation>
    <scope>NUCLEOTIDE SEQUENCE [LARGE SCALE GENOMIC DNA]</scope>
    <source>
        <strain evidence="2 3">1494</strain>
    </source>
</reference>
<dbReference type="AlphaFoldDB" id="A0A5D0G1L4"/>
<gene>
    <name evidence="2" type="ORF">FVF61_14025</name>
</gene>
<dbReference type="Proteomes" id="UP000324550">
    <property type="component" value="Unassembled WGS sequence"/>
</dbReference>
<evidence type="ECO:0000259" key="1">
    <source>
        <dbReference type="Pfam" id="PF13568"/>
    </source>
</evidence>
<dbReference type="InterPro" id="IPR025665">
    <property type="entry name" value="Beta-barrel_OMP_2"/>
</dbReference>
<dbReference type="RefSeq" id="WP_148457478.1">
    <property type="nucleotide sequence ID" value="NZ_VSFC01000062.1"/>
</dbReference>